<gene>
    <name evidence="2" type="ORF">UFOPK2399_00612</name>
</gene>
<dbReference type="EMBL" id="CAEZXP010000001">
    <property type="protein sequence ID" value="CAB4689640.1"/>
    <property type="molecule type" value="Genomic_DNA"/>
</dbReference>
<dbReference type="PANTHER" id="PTHR21256:SF2">
    <property type="entry name" value="HISTIDINE BIOSYNTHESIS TRIFUNCTIONAL PROTEIN"/>
    <property type="match status" value="1"/>
</dbReference>
<dbReference type="CDD" id="cd06572">
    <property type="entry name" value="Histidinol_dh"/>
    <property type="match status" value="1"/>
</dbReference>
<dbReference type="PRINTS" id="PR00083">
    <property type="entry name" value="HOLDHDRGNASE"/>
</dbReference>
<proteinExistence type="predicted"/>
<dbReference type="PANTHER" id="PTHR21256">
    <property type="entry name" value="HISTIDINOL DEHYDROGENASE HDH"/>
    <property type="match status" value="1"/>
</dbReference>
<dbReference type="SUPFAM" id="SSF53720">
    <property type="entry name" value="ALDH-like"/>
    <property type="match status" value="1"/>
</dbReference>
<dbReference type="Gene3D" id="1.20.5.1300">
    <property type="match status" value="1"/>
</dbReference>
<name>A0A6J6NSE5_9ZZZZ</name>
<evidence type="ECO:0000256" key="1">
    <source>
        <dbReference type="ARBA" id="ARBA00023002"/>
    </source>
</evidence>
<reference evidence="2" key="1">
    <citation type="submission" date="2020-05" db="EMBL/GenBank/DDBJ databases">
        <authorList>
            <person name="Chiriac C."/>
            <person name="Salcher M."/>
            <person name="Ghai R."/>
            <person name="Kavagutti S V."/>
        </authorList>
    </citation>
    <scope>NUCLEOTIDE SEQUENCE</scope>
</reference>
<sequence>MSIVSDIKERGDEAVREWALKLDGAEPTRAVADHSLLPKQAVLDLADRVERWHAAQRPADIRLEVEPGVVLERKWLPLQSAGVYVPRNLVSTLVMCAVVARTAGVEEIVVCTPPAGAGLVAAAAELLGFGEVWALGGPQAIGWLAYVRKVDKIVGPGNQYVNDAKLEVWRDVPIDLPGGPSEVVVVAGEGADPHIVELEIAAQAEHGHDAGCTVVSTLAEAEEIAPEHLVLLGSAEADADLVRNAGAVFVGDYSPVASGDYATGGNHVLPTGGWARSTGGLGLETFLKPITIQRLTREGLDLVRPTVEALAAAEGLTAHAAAVQR</sequence>
<dbReference type="InterPro" id="IPR012131">
    <property type="entry name" value="Hstdl_DH"/>
</dbReference>
<dbReference type="GO" id="GO:0005737">
    <property type="term" value="C:cytoplasm"/>
    <property type="evidence" value="ECO:0007669"/>
    <property type="project" value="TreeGrafter"/>
</dbReference>
<evidence type="ECO:0000313" key="2">
    <source>
        <dbReference type="EMBL" id="CAB4689640.1"/>
    </source>
</evidence>
<dbReference type="GO" id="GO:0051287">
    <property type="term" value="F:NAD binding"/>
    <property type="evidence" value="ECO:0007669"/>
    <property type="project" value="InterPro"/>
</dbReference>
<keyword evidence="1" id="KW-0560">Oxidoreductase</keyword>
<organism evidence="2">
    <name type="scientific">freshwater metagenome</name>
    <dbReference type="NCBI Taxonomy" id="449393"/>
    <lineage>
        <taxon>unclassified sequences</taxon>
        <taxon>metagenomes</taxon>
        <taxon>ecological metagenomes</taxon>
    </lineage>
</organism>
<dbReference type="InterPro" id="IPR016161">
    <property type="entry name" value="Ald_DH/histidinol_DH"/>
</dbReference>
<dbReference type="GO" id="GO:0046872">
    <property type="term" value="F:metal ion binding"/>
    <property type="evidence" value="ECO:0007669"/>
    <property type="project" value="InterPro"/>
</dbReference>
<dbReference type="Pfam" id="PF00815">
    <property type="entry name" value="Histidinol_dh"/>
    <property type="match status" value="2"/>
</dbReference>
<dbReference type="GO" id="GO:0004399">
    <property type="term" value="F:histidinol dehydrogenase activity"/>
    <property type="evidence" value="ECO:0007669"/>
    <property type="project" value="TreeGrafter"/>
</dbReference>
<accession>A0A6J6NSE5</accession>
<dbReference type="AlphaFoldDB" id="A0A6J6NSE5"/>
<protein>
    <submittedName>
        <fullName evidence="2">Unannotated protein</fullName>
    </submittedName>
</protein>
<dbReference type="GO" id="GO:0000105">
    <property type="term" value="P:L-histidine biosynthetic process"/>
    <property type="evidence" value="ECO:0007669"/>
    <property type="project" value="TreeGrafter"/>
</dbReference>
<dbReference type="Gene3D" id="3.40.50.1980">
    <property type="entry name" value="Nitrogenase molybdenum iron protein domain"/>
    <property type="match status" value="2"/>
</dbReference>